<keyword evidence="1" id="KW-1133">Transmembrane helix</keyword>
<dbReference type="AlphaFoldDB" id="A0A6C0EXU5"/>
<keyword evidence="1" id="KW-0812">Transmembrane</keyword>
<name>A0A6C0EXU5_9ZZZZ</name>
<keyword evidence="1" id="KW-0472">Membrane</keyword>
<protein>
    <submittedName>
        <fullName evidence="2">Uncharacterized protein</fullName>
    </submittedName>
</protein>
<evidence type="ECO:0000313" key="2">
    <source>
        <dbReference type="EMBL" id="QHT33582.1"/>
    </source>
</evidence>
<sequence length="129" mass="14429">MSFNSVTLIVAGVIFVVLLAFTAYFIYQDQKSKYTMIQTTCPDYWKISSTPDASGKYYCLQTVGNNIGTCSVETGSTTFPKNYTILDSDDQCTNYNNKISWVNSQCGKKILWDGVTNNPVLKEKCKISV</sequence>
<reference evidence="2" key="1">
    <citation type="journal article" date="2020" name="Nature">
        <title>Giant virus diversity and host interactions through global metagenomics.</title>
        <authorList>
            <person name="Schulz F."/>
            <person name="Roux S."/>
            <person name="Paez-Espino D."/>
            <person name="Jungbluth S."/>
            <person name="Walsh D.A."/>
            <person name="Denef V.J."/>
            <person name="McMahon K.D."/>
            <person name="Konstantinidis K.T."/>
            <person name="Eloe-Fadrosh E.A."/>
            <person name="Kyrpides N.C."/>
            <person name="Woyke T."/>
        </authorList>
    </citation>
    <scope>NUCLEOTIDE SEQUENCE</scope>
    <source>
        <strain evidence="2">GVMAG-M-3300009161-36</strain>
    </source>
</reference>
<proteinExistence type="predicted"/>
<dbReference type="EMBL" id="MN738969">
    <property type="protein sequence ID" value="QHT33582.1"/>
    <property type="molecule type" value="Genomic_DNA"/>
</dbReference>
<organism evidence="2">
    <name type="scientific">viral metagenome</name>
    <dbReference type="NCBI Taxonomy" id="1070528"/>
    <lineage>
        <taxon>unclassified sequences</taxon>
        <taxon>metagenomes</taxon>
        <taxon>organismal metagenomes</taxon>
    </lineage>
</organism>
<feature type="transmembrane region" description="Helical" evidence="1">
    <location>
        <begin position="6"/>
        <end position="27"/>
    </location>
</feature>
<accession>A0A6C0EXU5</accession>
<evidence type="ECO:0000256" key="1">
    <source>
        <dbReference type="SAM" id="Phobius"/>
    </source>
</evidence>